<dbReference type="KEGG" id="dfd:Desfe_0146"/>
<organism evidence="1 2">
    <name type="scientific">Desulfurococcus amylolyticus DSM 16532</name>
    <dbReference type="NCBI Taxonomy" id="768672"/>
    <lineage>
        <taxon>Archaea</taxon>
        <taxon>Thermoproteota</taxon>
        <taxon>Thermoprotei</taxon>
        <taxon>Desulfurococcales</taxon>
        <taxon>Desulfurococcaceae</taxon>
        <taxon>Desulfurococcus</taxon>
    </lineage>
</organism>
<name>I3XQ34_DESAM</name>
<dbReference type="AlphaFoldDB" id="I3XQ34"/>
<dbReference type="GeneID" id="13062478"/>
<evidence type="ECO:0000313" key="1">
    <source>
        <dbReference type="EMBL" id="AFL66058.1"/>
    </source>
</evidence>
<dbReference type="Proteomes" id="UP000006175">
    <property type="component" value="Chromosome"/>
</dbReference>
<gene>
    <name evidence="1" type="ORF">Desfe_0146</name>
</gene>
<dbReference type="eggNOG" id="arCOG05464">
    <property type="taxonomic scope" value="Archaea"/>
</dbReference>
<accession>I3XQ34</accession>
<reference evidence="1 2" key="1">
    <citation type="journal article" date="2012" name="J. Bacteriol.">
        <title>Complete Genome Sequence of Desulfurococcus fermentans, a Hyperthermophilic Cellulolytic Crenarchaeon Isolated from a Freshwater Hot Spring in Kamchatka, Russia.</title>
        <authorList>
            <person name="Susanti D."/>
            <person name="Johnson E.F."/>
            <person name="Rodriguez J.R."/>
            <person name="Anderson I."/>
            <person name="Perevalova A.A."/>
            <person name="Kyrpides N."/>
            <person name="Lucas S."/>
            <person name="Han J."/>
            <person name="Lapidus A."/>
            <person name="Cheng J.F."/>
            <person name="Goodwin L."/>
            <person name="Pitluck S."/>
            <person name="Mavrommatis K."/>
            <person name="Peters L."/>
            <person name="Land M.L."/>
            <person name="Hauser L."/>
            <person name="Gopalan V."/>
            <person name="Chan P.P."/>
            <person name="Lowe T.M."/>
            <person name="Atomi H."/>
            <person name="Bonch-Osmolovskaya E.A."/>
            <person name="Woyke T."/>
            <person name="Mukhopadhyay B."/>
        </authorList>
    </citation>
    <scope>NUCLEOTIDE SEQUENCE [LARGE SCALE GENOMIC DNA]</scope>
    <source>
        <strain evidence="1 2">DSM 16532</strain>
    </source>
</reference>
<dbReference type="EMBL" id="CP003321">
    <property type="protein sequence ID" value="AFL66058.1"/>
    <property type="molecule type" value="Genomic_DNA"/>
</dbReference>
<proteinExistence type="predicted"/>
<keyword evidence="2" id="KW-1185">Reference proteome</keyword>
<dbReference type="RefSeq" id="WP_014766963.1">
    <property type="nucleotide sequence ID" value="NC_018001.1"/>
</dbReference>
<dbReference type="OrthoDB" id="30814at2157"/>
<evidence type="ECO:0000313" key="2">
    <source>
        <dbReference type="Proteomes" id="UP000006175"/>
    </source>
</evidence>
<dbReference type="HOGENOM" id="CLU_138325_0_0_2"/>
<protein>
    <submittedName>
        <fullName evidence="1">Uncharacterized protein</fullName>
    </submittedName>
</protein>
<sequence>MNNTSSERWRNEERRHYEGRGARYEKTGHHGSYASTRFQHLEEKRLEPQPIGDKCNPLCPFFTCNKNALMITSKPIRGKMIRVAQCRLIGGDCINGECQYASCRLNSLLPDGRCAKALERKIKQSSDEEMFKQMKQFEDYDVSDFIR</sequence>